<evidence type="ECO:0000313" key="4">
    <source>
        <dbReference type="EMBL" id="MBE9664870.1"/>
    </source>
</evidence>
<dbReference type="Pfam" id="PF00534">
    <property type="entry name" value="Glycos_transf_1"/>
    <property type="match status" value="1"/>
</dbReference>
<evidence type="ECO:0000259" key="3">
    <source>
        <dbReference type="Pfam" id="PF13439"/>
    </source>
</evidence>
<reference evidence="4 5" key="1">
    <citation type="submission" date="2020-10" db="EMBL/GenBank/DDBJ databases">
        <title>Mucilaginibacter mali sp. nov., isolated from rhizosphere soil of apple orchard.</title>
        <authorList>
            <person name="Lee J.-S."/>
            <person name="Kim H.S."/>
            <person name="Kim J.-S."/>
        </authorList>
    </citation>
    <scope>NUCLEOTIDE SEQUENCE [LARGE SCALE GENOMIC DNA]</scope>
    <source>
        <strain evidence="4 5">KCTC 23157</strain>
    </source>
</reference>
<dbReference type="InterPro" id="IPR028098">
    <property type="entry name" value="Glyco_trans_4-like_N"/>
</dbReference>
<dbReference type="Proteomes" id="UP000632774">
    <property type="component" value="Unassembled WGS sequence"/>
</dbReference>
<evidence type="ECO:0000313" key="5">
    <source>
        <dbReference type="Proteomes" id="UP000632774"/>
    </source>
</evidence>
<accession>A0ABR9XCT0</accession>
<comment type="caution">
    <text evidence="4">The sequence shown here is derived from an EMBL/GenBank/DDBJ whole genome shotgun (WGS) entry which is preliminary data.</text>
</comment>
<gene>
    <name evidence="4" type="ORF">IRJ18_00760</name>
</gene>
<organism evidence="4 5">
    <name type="scientific">Mucilaginibacter boryungensis</name>
    <dbReference type="NCBI Taxonomy" id="768480"/>
    <lineage>
        <taxon>Bacteria</taxon>
        <taxon>Pseudomonadati</taxon>
        <taxon>Bacteroidota</taxon>
        <taxon>Sphingobacteriia</taxon>
        <taxon>Sphingobacteriales</taxon>
        <taxon>Sphingobacteriaceae</taxon>
        <taxon>Mucilaginibacter</taxon>
    </lineage>
</organism>
<evidence type="ECO:0000259" key="2">
    <source>
        <dbReference type="Pfam" id="PF00534"/>
    </source>
</evidence>
<keyword evidence="5" id="KW-1185">Reference proteome</keyword>
<protein>
    <submittedName>
        <fullName evidence="4">Glycosyltransferase family 4 protein</fullName>
    </submittedName>
</protein>
<dbReference type="Pfam" id="PF13439">
    <property type="entry name" value="Glyco_transf_4"/>
    <property type="match status" value="1"/>
</dbReference>
<dbReference type="EMBL" id="JADFFM010000001">
    <property type="protein sequence ID" value="MBE9664870.1"/>
    <property type="molecule type" value="Genomic_DNA"/>
</dbReference>
<dbReference type="InterPro" id="IPR001296">
    <property type="entry name" value="Glyco_trans_1"/>
</dbReference>
<dbReference type="PANTHER" id="PTHR46401:SF2">
    <property type="entry name" value="GLYCOSYLTRANSFERASE WBBK-RELATED"/>
    <property type="match status" value="1"/>
</dbReference>
<feature type="domain" description="Glycosyl transferase family 1" evidence="2">
    <location>
        <begin position="180"/>
        <end position="339"/>
    </location>
</feature>
<dbReference type="RefSeq" id="WP_194104293.1">
    <property type="nucleotide sequence ID" value="NZ_JADFFM010000001.1"/>
</dbReference>
<dbReference type="PANTHER" id="PTHR46401">
    <property type="entry name" value="GLYCOSYLTRANSFERASE WBBK-RELATED"/>
    <property type="match status" value="1"/>
</dbReference>
<keyword evidence="1" id="KW-0808">Transferase</keyword>
<feature type="domain" description="Glycosyltransferase subfamily 4-like N-terminal" evidence="3">
    <location>
        <begin position="65"/>
        <end position="174"/>
    </location>
</feature>
<dbReference type="Gene3D" id="3.40.50.2000">
    <property type="entry name" value="Glycogen Phosphorylase B"/>
    <property type="match status" value="2"/>
</dbReference>
<evidence type="ECO:0000256" key="1">
    <source>
        <dbReference type="ARBA" id="ARBA00022679"/>
    </source>
</evidence>
<sequence length="363" mass="41429">MKVLFDHQTFTIQRYGGISRYFANLNHGLNLIPGISAKIALLYTENEYVKQLPFPFNNALGRKLFTGHYNRIYRWNKRYCIRKIKSGNFDVFHPTYYDTYFLEDLRKPFVLTVHDMIHELFPKQFTDNDAVVARKQQLINAATAIIAISEHTKKNIVKFYPHVADKIKVIHHGYRFEAAEKHTATKENYILFIGERVSYKNFPLFVEAVAPLLNQDRSLKLICAGGGGFNADEQQLLQQLNITAQCRQTNATDAELKQLYAQAQVFVFPSLIEGFGIPLLEAFSAGCPVAASNNTCFPEIGGDAIAYFNPADKTSIYNIVKEILSDNATRNSYIQKGYDRLKLFTIEKQVAETLNLYHETASK</sequence>
<name>A0ABR9XCT0_9SPHI</name>
<proteinExistence type="predicted"/>
<dbReference type="CDD" id="cd03809">
    <property type="entry name" value="GT4_MtfB-like"/>
    <property type="match status" value="1"/>
</dbReference>
<dbReference type="SUPFAM" id="SSF53756">
    <property type="entry name" value="UDP-Glycosyltransferase/glycogen phosphorylase"/>
    <property type="match status" value="1"/>
</dbReference>